<dbReference type="PANTHER" id="PTHR45623:SF13">
    <property type="entry name" value="HELICASE PROTEIN MOM1"/>
    <property type="match status" value="1"/>
</dbReference>
<dbReference type="PANTHER" id="PTHR45623">
    <property type="entry name" value="CHROMODOMAIN-HELICASE-DNA-BINDING PROTEIN 3-RELATED-RELATED"/>
    <property type="match status" value="1"/>
</dbReference>
<gene>
    <name evidence="3" type="ORF">LSAT_V11C100021740</name>
</gene>
<evidence type="ECO:0000313" key="4">
    <source>
        <dbReference type="Proteomes" id="UP000235145"/>
    </source>
</evidence>
<dbReference type="SUPFAM" id="SSF52540">
    <property type="entry name" value="P-loop containing nucleoside triphosphate hydrolases"/>
    <property type="match status" value="1"/>
</dbReference>
<keyword evidence="1" id="KW-0539">Nucleus</keyword>
<keyword evidence="4" id="KW-1185">Reference proteome</keyword>
<feature type="region of interest" description="Disordered" evidence="2">
    <location>
        <begin position="23"/>
        <end position="100"/>
    </location>
</feature>
<protein>
    <recommendedName>
        <fullName evidence="5">SNF2 N-terminal domain-containing protein</fullName>
    </recommendedName>
</protein>
<comment type="caution">
    <text evidence="3">The sequence shown here is derived from an EMBL/GenBank/DDBJ whole genome shotgun (WGS) entry which is preliminary data.</text>
</comment>
<dbReference type="EMBL" id="NBSK02000001">
    <property type="protein sequence ID" value="KAJ0227434.1"/>
    <property type="molecule type" value="Genomic_DNA"/>
</dbReference>
<feature type="compositionally biased region" description="Basic residues" evidence="2">
    <location>
        <begin position="66"/>
        <end position="82"/>
    </location>
</feature>
<dbReference type="Proteomes" id="UP000235145">
    <property type="component" value="Unassembled WGS sequence"/>
</dbReference>
<name>A0A9R1XXJ2_LACSA</name>
<reference evidence="3 4" key="1">
    <citation type="journal article" date="2017" name="Nat. Commun.">
        <title>Genome assembly with in vitro proximity ligation data and whole-genome triplication in lettuce.</title>
        <authorList>
            <person name="Reyes-Chin-Wo S."/>
            <person name="Wang Z."/>
            <person name="Yang X."/>
            <person name="Kozik A."/>
            <person name="Arikit S."/>
            <person name="Song C."/>
            <person name="Xia L."/>
            <person name="Froenicke L."/>
            <person name="Lavelle D.O."/>
            <person name="Truco M.J."/>
            <person name="Xia R."/>
            <person name="Zhu S."/>
            <person name="Xu C."/>
            <person name="Xu H."/>
            <person name="Xu X."/>
            <person name="Cox K."/>
            <person name="Korf I."/>
            <person name="Meyers B.C."/>
            <person name="Michelmore R.W."/>
        </authorList>
    </citation>
    <scope>NUCLEOTIDE SEQUENCE [LARGE SCALE GENOMIC DNA]</scope>
    <source>
        <strain evidence="4">cv. Salinas</strain>
        <tissue evidence="3">Seedlings</tissue>
    </source>
</reference>
<dbReference type="Gene3D" id="3.40.50.300">
    <property type="entry name" value="P-loop containing nucleotide triphosphate hydrolases"/>
    <property type="match status" value="1"/>
</dbReference>
<dbReference type="InterPro" id="IPR027417">
    <property type="entry name" value="P-loop_NTPase"/>
</dbReference>
<evidence type="ECO:0008006" key="5">
    <source>
        <dbReference type="Google" id="ProtNLM"/>
    </source>
</evidence>
<evidence type="ECO:0000256" key="1">
    <source>
        <dbReference type="ARBA" id="ARBA00023242"/>
    </source>
</evidence>
<evidence type="ECO:0000313" key="3">
    <source>
        <dbReference type="EMBL" id="KAJ0227434.1"/>
    </source>
</evidence>
<dbReference type="AlphaFoldDB" id="A0A9R1XXJ2"/>
<sequence>MNEDKSFSNLSMSEKRKRLMAMVDTRKNSKRKKLEMPYMLEKGEKTNSKKPINGGTKMTKSNSSTLKKKLQNSRRKVKKTKKVSQVGDHNHVAASASDASNERKFNSSEIEEYWVPVHLSHTQMEQYCSLLNSNFESLSSSLRDNSSLNGILTQTQKCCDHPYLVDPTLRESLKKNLLVDQLDAEISVSGKLQLLDKLLLKIKECGLRVIVLFQSVVSSKTISIGDILDDLVDKRFGQDSYIRIHGKILYNHEREKRKQDLKLFNNLEKGYIQ</sequence>
<evidence type="ECO:0000256" key="2">
    <source>
        <dbReference type="SAM" id="MobiDB-lite"/>
    </source>
</evidence>
<organism evidence="3 4">
    <name type="scientific">Lactuca sativa</name>
    <name type="common">Garden lettuce</name>
    <dbReference type="NCBI Taxonomy" id="4236"/>
    <lineage>
        <taxon>Eukaryota</taxon>
        <taxon>Viridiplantae</taxon>
        <taxon>Streptophyta</taxon>
        <taxon>Embryophyta</taxon>
        <taxon>Tracheophyta</taxon>
        <taxon>Spermatophyta</taxon>
        <taxon>Magnoliopsida</taxon>
        <taxon>eudicotyledons</taxon>
        <taxon>Gunneridae</taxon>
        <taxon>Pentapetalae</taxon>
        <taxon>asterids</taxon>
        <taxon>campanulids</taxon>
        <taxon>Asterales</taxon>
        <taxon>Asteraceae</taxon>
        <taxon>Cichorioideae</taxon>
        <taxon>Cichorieae</taxon>
        <taxon>Lactucinae</taxon>
        <taxon>Lactuca</taxon>
    </lineage>
</organism>
<proteinExistence type="predicted"/>
<accession>A0A9R1XXJ2</accession>